<dbReference type="InterPro" id="IPR018060">
    <property type="entry name" value="HTH_AraC"/>
</dbReference>
<dbReference type="InterPro" id="IPR009057">
    <property type="entry name" value="Homeodomain-like_sf"/>
</dbReference>
<dbReference type="SUPFAM" id="SSF46689">
    <property type="entry name" value="Homeodomain-like"/>
    <property type="match status" value="1"/>
</dbReference>
<dbReference type="PANTHER" id="PTHR43280:SF29">
    <property type="entry name" value="ARAC-FAMILY TRANSCRIPTIONAL REGULATOR"/>
    <property type="match status" value="1"/>
</dbReference>
<dbReference type="PROSITE" id="PS01124">
    <property type="entry name" value="HTH_ARAC_FAMILY_2"/>
    <property type="match status" value="1"/>
</dbReference>
<accession>A0A1C3WVX0</accession>
<feature type="domain" description="HTH araC/xylS-type" evidence="5">
    <location>
        <begin position="228"/>
        <end position="333"/>
    </location>
</feature>
<feature type="transmembrane region" description="Helical" evidence="4">
    <location>
        <begin position="58"/>
        <end position="81"/>
    </location>
</feature>
<evidence type="ECO:0000313" key="7">
    <source>
        <dbReference type="Proteomes" id="UP000199205"/>
    </source>
</evidence>
<feature type="transmembrane region" description="Helical" evidence="4">
    <location>
        <begin position="34"/>
        <end position="52"/>
    </location>
</feature>
<organism evidence="6 7">
    <name type="scientific">Rhizobium lusitanum</name>
    <dbReference type="NCBI Taxonomy" id="293958"/>
    <lineage>
        <taxon>Bacteria</taxon>
        <taxon>Pseudomonadati</taxon>
        <taxon>Pseudomonadota</taxon>
        <taxon>Alphaproteobacteria</taxon>
        <taxon>Hyphomicrobiales</taxon>
        <taxon>Rhizobiaceae</taxon>
        <taxon>Rhizobium/Agrobacterium group</taxon>
        <taxon>Rhizobium</taxon>
    </lineage>
</organism>
<sequence length="339" mass="37316">MLFVPLPFVVALLLLLLLLAMLRRDDGMATNRPFLVLLALCCVQSVLVGLRWGYDLPIVGRLTLALATIMPSLVVAGVMHLGAAGPRRWSERIGLYGFPPAIIALLIIIWPEAIDIAMILIYLGYASALLWLMRAGPDVLPLASFETAQPTHRAFVFAAATLSFSAGIDALVMFDFEWTQGAHVGKILSIANLLGLFMLGMAAAAASRNSTVRDIVDVAPVPDTAEDAETITRIEALMGEKKLYRDANLNLERLARRAGIPSRRISGAINRRMAKNVSQYVNDYRIAEACRLLVETDRPVTEVMLEAGFQTKSNFNREFRRVTDMTPVAWREKCAYPSG</sequence>
<evidence type="ECO:0000259" key="5">
    <source>
        <dbReference type="PROSITE" id="PS01124"/>
    </source>
</evidence>
<dbReference type="PANTHER" id="PTHR43280">
    <property type="entry name" value="ARAC-FAMILY TRANSCRIPTIONAL REGULATOR"/>
    <property type="match status" value="1"/>
</dbReference>
<keyword evidence="2" id="KW-0238">DNA-binding</keyword>
<dbReference type="EMBL" id="FMAF01000018">
    <property type="protein sequence ID" value="SCB44203.1"/>
    <property type="molecule type" value="Genomic_DNA"/>
</dbReference>
<dbReference type="Gene3D" id="1.10.10.60">
    <property type="entry name" value="Homeodomain-like"/>
    <property type="match status" value="1"/>
</dbReference>
<dbReference type="GO" id="GO:0003700">
    <property type="term" value="F:DNA-binding transcription factor activity"/>
    <property type="evidence" value="ECO:0007669"/>
    <property type="project" value="InterPro"/>
</dbReference>
<feature type="transmembrane region" description="Helical" evidence="4">
    <location>
        <begin position="154"/>
        <end position="174"/>
    </location>
</feature>
<keyword evidence="1" id="KW-0805">Transcription regulation</keyword>
<dbReference type="OrthoDB" id="345413at2"/>
<dbReference type="Proteomes" id="UP000199205">
    <property type="component" value="Unassembled WGS sequence"/>
</dbReference>
<proteinExistence type="predicted"/>
<feature type="transmembrane region" description="Helical" evidence="4">
    <location>
        <begin position="6"/>
        <end position="22"/>
    </location>
</feature>
<dbReference type="AlphaFoldDB" id="A0A1C3WVX0"/>
<feature type="transmembrane region" description="Helical" evidence="4">
    <location>
        <begin position="93"/>
        <end position="110"/>
    </location>
</feature>
<keyword evidence="4" id="KW-0812">Transmembrane</keyword>
<dbReference type="Pfam" id="PF12833">
    <property type="entry name" value="HTH_18"/>
    <property type="match status" value="1"/>
</dbReference>
<protein>
    <submittedName>
        <fullName evidence="6">Helix-turn-helix domain-containing protein</fullName>
    </submittedName>
</protein>
<evidence type="ECO:0000256" key="4">
    <source>
        <dbReference type="SAM" id="Phobius"/>
    </source>
</evidence>
<feature type="transmembrane region" description="Helical" evidence="4">
    <location>
        <begin position="186"/>
        <end position="206"/>
    </location>
</feature>
<keyword evidence="4" id="KW-0472">Membrane</keyword>
<evidence type="ECO:0000256" key="3">
    <source>
        <dbReference type="ARBA" id="ARBA00023163"/>
    </source>
</evidence>
<dbReference type="SMART" id="SM00342">
    <property type="entry name" value="HTH_ARAC"/>
    <property type="match status" value="1"/>
</dbReference>
<reference evidence="6 7" key="1">
    <citation type="submission" date="2016-08" db="EMBL/GenBank/DDBJ databases">
        <authorList>
            <person name="Seilhamer J.J."/>
        </authorList>
    </citation>
    <scope>NUCLEOTIDE SEQUENCE [LARGE SCALE GENOMIC DNA]</scope>
    <source>
        <strain evidence="6 7">P1-7</strain>
    </source>
</reference>
<evidence type="ECO:0000256" key="2">
    <source>
        <dbReference type="ARBA" id="ARBA00023125"/>
    </source>
</evidence>
<keyword evidence="4" id="KW-1133">Transmembrane helix</keyword>
<dbReference type="GO" id="GO:0043565">
    <property type="term" value="F:sequence-specific DNA binding"/>
    <property type="evidence" value="ECO:0007669"/>
    <property type="project" value="InterPro"/>
</dbReference>
<evidence type="ECO:0000313" key="6">
    <source>
        <dbReference type="EMBL" id="SCB44203.1"/>
    </source>
</evidence>
<evidence type="ECO:0000256" key="1">
    <source>
        <dbReference type="ARBA" id="ARBA00023015"/>
    </source>
</evidence>
<dbReference type="RefSeq" id="WP_037197451.1">
    <property type="nucleotide sequence ID" value="NZ_FMAF01000018.1"/>
</dbReference>
<name>A0A1C3WVX0_9HYPH</name>
<gene>
    <name evidence="6" type="ORF">GA0061101_11884</name>
</gene>
<feature type="transmembrane region" description="Helical" evidence="4">
    <location>
        <begin position="116"/>
        <end position="133"/>
    </location>
</feature>
<keyword evidence="3" id="KW-0804">Transcription</keyword>